<comment type="caution">
    <text evidence="2">The sequence shown here is derived from an EMBL/GenBank/DDBJ whole genome shotgun (WGS) entry which is preliminary data.</text>
</comment>
<organism evidence="2 3">
    <name type="scientific">Paraburkholderia dinghuensis</name>
    <dbReference type="NCBI Taxonomy" id="2305225"/>
    <lineage>
        <taxon>Bacteria</taxon>
        <taxon>Pseudomonadati</taxon>
        <taxon>Pseudomonadota</taxon>
        <taxon>Betaproteobacteria</taxon>
        <taxon>Burkholderiales</taxon>
        <taxon>Burkholderiaceae</taxon>
        <taxon>Paraburkholderia</taxon>
    </lineage>
</organism>
<evidence type="ECO:0000259" key="1">
    <source>
        <dbReference type="Pfam" id="PF01850"/>
    </source>
</evidence>
<dbReference type="InterPro" id="IPR002716">
    <property type="entry name" value="PIN_dom"/>
</dbReference>
<dbReference type="Gene3D" id="3.40.50.1010">
    <property type="entry name" value="5'-nuclease"/>
    <property type="match status" value="1"/>
</dbReference>
<sequence>MIAVDTLALIYWLSDDKALTPAARSAMDDEQNGGEMLVSTISVLEVIRFVADGRLELSMDTRTWLSTVVSVDYVTMVPPDLEIAFRAASLSQDLSCEQRLIVATARTFGTRLVTPDARLRALAHVETVW</sequence>
<feature type="domain" description="PIN" evidence="1">
    <location>
        <begin position="2"/>
        <end position="123"/>
    </location>
</feature>
<name>A0A3N6PW49_9BURK</name>
<reference evidence="2 3" key="1">
    <citation type="submission" date="2018-11" db="EMBL/GenBank/DDBJ databases">
        <title>Paraburkholderia sp. DHOA04, isolated from soil.</title>
        <authorList>
            <person name="Gao Z.-H."/>
            <person name="Qiu L.-H."/>
            <person name="Fu J.-C."/>
        </authorList>
    </citation>
    <scope>NUCLEOTIDE SEQUENCE [LARGE SCALE GENOMIC DNA]</scope>
    <source>
        <strain evidence="2 3">DHOA04</strain>
    </source>
</reference>
<dbReference type="Pfam" id="PF01850">
    <property type="entry name" value="PIN"/>
    <property type="match status" value="1"/>
</dbReference>
<dbReference type="CDD" id="cd09872">
    <property type="entry name" value="PIN_Sll0205-like"/>
    <property type="match status" value="1"/>
</dbReference>
<dbReference type="RefSeq" id="WP_124151218.1">
    <property type="nucleotide sequence ID" value="NZ_RQIS01000007.1"/>
</dbReference>
<dbReference type="SUPFAM" id="SSF88723">
    <property type="entry name" value="PIN domain-like"/>
    <property type="match status" value="1"/>
</dbReference>
<dbReference type="EMBL" id="RQIS01000007">
    <property type="protein sequence ID" value="RQH06540.1"/>
    <property type="molecule type" value="Genomic_DNA"/>
</dbReference>
<keyword evidence="3" id="KW-1185">Reference proteome</keyword>
<evidence type="ECO:0000313" key="2">
    <source>
        <dbReference type="EMBL" id="RQH06540.1"/>
    </source>
</evidence>
<evidence type="ECO:0000313" key="3">
    <source>
        <dbReference type="Proteomes" id="UP000272778"/>
    </source>
</evidence>
<gene>
    <name evidence="2" type="ORF">D1Y85_11710</name>
</gene>
<dbReference type="InterPro" id="IPR029060">
    <property type="entry name" value="PIN-like_dom_sf"/>
</dbReference>
<dbReference type="OrthoDB" id="9798990at2"/>
<dbReference type="PANTHER" id="PTHR36173:SF1">
    <property type="entry name" value="RIBONUCLEASE VAPC22"/>
    <property type="match status" value="1"/>
</dbReference>
<dbReference type="InterPro" id="IPR052919">
    <property type="entry name" value="TA_system_RNase"/>
</dbReference>
<accession>A0A3N6PW49</accession>
<dbReference type="Proteomes" id="UP000272778">
    <property type="component" value="Unassembled WGS sequence"/>
</dbReference>
<protein>
    <submittedName>
        <fullName evidence="2">PIN domain-containing protein</fullName>
    </submittedName>
</protein>
<dbReference type="InterPro" id="IPR041705">
    <property type="entry name" value="PIN_Sll0205"/>
</dbReference>
<dbReference type="PANTHER" id="PTHR36173">
    <property type="entry name" value="RIBONUCLEASE VAPC16-RELATED"/>
    <property type="match status" value="1"/>
</dbReference>
<dbReference type="AlphaFoldDB" id="A0A3N6PW49"/>
<proteinExistence type="predicted"/>